<keyword evidence="3 8" id="KW-0489">Methyltransferase</keyword>
<feature type="domain" description="Tetrapyrrole methylase" evidence="6">
    <location>
        <begin position="5"/>
        <end position="181"/>
    </location>
</feature>
<dbReference type="CDD" id="cd11644">
    <property type="entry name" value="Precorrin-6Y-MT"/>
    <property type="match status" value="1"/>
</dbReference>
<dbReference type="InterPro" id="IPR000878">
    <property type="entry name" value="4pyrrol_Mease"/>
</dbReference>
<gene>
    <name evidence="8" type="primary">cbiE</name>
    <name evidence="8" type="ORF">GNP93_09470</name>
</gene>
<dbReference type="Pfam" id="PF00590">
    <property type="entry name" value="TP_methylase"/>
    <property type="match status" value="1"/>
</dbReference>
<sequence>MENTIVVMGVGDDGRAGLPDAYLQRIAQCGVLVGGERQLEMFHDSPAEKVTIRSGLGELVEQLRNESRSTVVLASGDPLFYGIGGYLAAKLPGRIEVLPFVSSVQLAFARIGEGWHDAFTVSLHGRPIRGLVQRIDGKPKVALLTDEINHPAAVAAYLLEYGMTEYEAFVAEHLGGEKERTGWYGLTDLAALSSGDFAPLNVVVLRAKSPGVMPPAWPLGIDDAEFAQRKPDKGLITKREVRVLSIAALGLKRDSIVWDIGTCTGSVAIEAARLCPEGAVYAVEKNEGDLANARENARKFRTDITLVHAKAPEGLESFPDPDAVFIGGSGGELRDLLALCCSRLRQGGTIVLNAVTIENLAAAAQAFADEGFRADITLAQLSRSKPILDMTRFESLNPVYIIAARRKPADHECTLTDRKETSR</sequence>
<dbReference type="AlphaFoldDB" id="A0A7X2Z9M8"/>
<evidence type="ECO:0000256" key="2">
    <source>
        <dbReference type="ARBA" id="ARBA00022573"/>
    </source>
</evidence>
<dbReference type="EMBL" id="WNZX01000006">
    <property type="protein sequence ID" value="MUG70908.1"/>
    <property type="molecule type" value="Genomic_DNA"/>
</dbReference>
<dbReference type="RefSeq" id="WP_155614543.1">
    <property type="nucleotide sequence ID" value="NZ_WNZX01000006.1"/>
</dbReference>
<dbReference type="InterPro" id="IPR050714">
    <property type="entry name" value="Cobalamin_biosynth_MTase"/>
</dbReference>
<dbReference type="CDD" id="cd02440">
    <property type="entry name" value="AdoMet_MTases"/>
    <property type="match status" value="1"/>
</dbReference>
<dbReference type="SUPFAM" id="SSF53790">
    <property type="entry name" value="Tetrapyrrole methylase"/>
    <property type="match status" value="1"/>
</dbReference>
<dbReference type="NCBIfam" id="TIGR02469">
    <property type="entry name" value="CbiT"/>
    <property type="match status" value="1"/>
</dbReference>
<dbReference type="Proteomes" id="UP000450917">
    <property type="component" value="Unassembled WGS sequence"/>
</dbReference>
<dbReference type="PANTHER" id="PTHR43182:SF1">
    <property type="entry name" value="COBALT-PRECORRIN-7 C(5)-METHYLTRANSFERASE"/>
    <property type="match status" value="1"/>
</dbReference>
<proteinExistence type="predicted"/>
<comment type="pathway">
    <text evidence="1">Cofactor biosynthesis; adenosylcobalamin biosynthesis.</text>
</comment>
<evidence type="ECO:0000256" key="1">
    <source>
        <dbReference type="ARBA" id="ARBA00004953"/>
    </source>
</evidence>
<keyword evidence="9" id="KW-1185">Reference proteome</keyword>
<evidence type="ECO:0000256" key="3">
    <source>
        <dbReference type="ARBA" id="ARBA00022603"/>
    </source>
</evidence>
<dbReference type="Pfam" id="PF13649">
    <property type="entry name" value="Methyltransf_25"/>
    <property type="match status" value="1"/>
</dbReference>
<dbReference type="Gene3D" id="3.40.50.150">
    <property type="entry name" value="Vaccinia Virus protein VP39"/>
    <property type="match status" value="1"/>
</dbReference>
<dbReference type="PIRSF" id="PIRSF036428">
    <property type="entry name" value="CobL"/>
    <property type="match status" value="1"/>
</dbReference>
<dbReference type="InterPro" id="IPR035996">
    <property type="entry name" value="4pyrrol_Methylase_sf"/>
</dbReference>
<feature type="domain" description="Methyltransferase" evidence="7">
    <location>
        <begin position="257"/>
        <end position="348"/>
    </location>
</feature>
<evidence type="ECO:0000313" key="8">
    <source>
        <dbReference type="EMBL" id="MUG70908.1"/>
    </source>
</evidence>
<evidence type="ECO:0000259" key="6">
    <source>
        <dbReference type="Pfam" id="PF00590"/>
    </source>
</evidence>
<evidence type="ECO:0000313" key="9">
    <source>
        <dbReference type="Proteomes" id="UP000450917"/>
    </source>
</evidence>
<evidence type="ECO:0000256" key="5">
    <source>
        <dbReference type="ARBA" id="ARBA00022691"/>
    </source>
</evidence>
<organism evidence="8 9">
    <name type="scientific">Paenibacillus validus</name>
    <dbReference type="NCBI Taxonomy" id="44253"/>
    <lineage>
        <taxon>Bacteria</taxon>
        <taxon>Bacillati</taxon>
        <taxon>Bacillota</taxon>
        <taxon>Bacilli</taxon>
        <taxon>Bacillales</taxon>
        <taxon>Paenibacillaceae</taxon>
        <taxon>Paenibacillus</taxon>
    </lineage>
</organism>
<comment type="caution">
    <text evidence="8">The sequence shown here is derived from an EMBL/GenBank/DDBJ whole genome shotgun (WGS) entry which is preliminary data.</text>
</comment>
<evidence type="ECO:0000256" key="4">
    <source>
        <dbReference type="ARBA" id="ARBA00022679"/>
    </source>
</evidence>
<dbReference type="InterPro" id="IPR041698">
    <property type="entry name" value="Methyltransf_25"/>
</dbReference>
<dbReference type="UniPathway" id="UPA00148"/>
<accession>A0A7X2Z9M8</accession>
<dbReference type="InterPro" id="IPR029063">
    <property type="entry name" value="SAM-dependent_MTases_sf"/>
</dbReference>
<dbReference type="Gene3D" id="3.40.1010.10">
    <property type="entry name" value="Cobalt-precorrin-4 Transmethylase, Domain 1"/>
    <property type="match status" value="1"/>
</dbReference>
<dbReference type="InterPro" id="IPR014008">
    <property type="entry name" value="Cbl_synth_MTase_CbiT"/>
</dbReference>
<dbReference type="InterPro" id="IPR012818">
    <property type="entry name" value="CbiE"/>
</dbReference>
<dbReference type="GO" id="GO:0032259">
    <property type="term" value="P:methylation"/>
    <property type="evidence" value="ECO:0007669"/>
    <property type="project" value="UniProtKB-KW"/>
</dbReference>
<keyword evidence="4 8" id="KW-0808">Transferase</keyword>
<keyword evidence="5" id="KW-0949">S-adenosyl-L-methionine</keyword>
<evidence type="ECO:0000259" key="7">
    <source>
        <dbReference type="Pfam" id="PF13649"/>
    </source>
</evidence>
<dbReference type="GO" id="GO:0008276">
    <property type="term" value="F:protein methyltransferase activity"/>
    <property type="evidence" value="ECO:0007669"/>
    <property type="project" value="InterPro"/>
</dbReference>
<dbReference type="GO" id="GO:0009236">
    <property type="term" value="P:cobalamin biosynthetic process"/>
    <property type="evidence" value="ECO:0007669"/>
    <property type="project" value="UniProtKB-UniPathway"/>
</dbReference>
<name>A0A7X2Z9M8_9BACL</name>
<dbReference type="NCBIfam" id="TIGR02467">
    <property type="entry name" value="CbiE"/>
    <property type="match status" value="1"/>
</dbReference>
<dbReference type="InterPro" id="IPR014776">
    <property type="entry name" value="4pyrrole_Mease_sub2"/>
</dbReference>
<dbReference type="PANTHER" id="PTHR43182">
    <property type="entry name" value="COBALT-PRECORRIN-6B C(15)-METHYLTRANSFERASE (DECARBOXYLATING)"/>
    <property type="match status" value="1"/>
</dbReference>
<dbReference type="InterPro" id="IPR006365">
    <property type="entry name" value="Cbl_synth_CobL"/>
</dbReference>
<protein>
    <submittedName>
        <fullName evidence="8">Precorrin-6y C5,15-methyltransferase (Decarboxylating) subunit CbiE</fullName>
    </submittedName>
</protein>
<keyword evidence="2" id="KW-0169">Cobalamin biosynthesis</keyword>
<dbReference type="InterPro" id="IPR014777">
    <property type="entry name" value="4pyrrole_Mease_sub1"/>
</dbReference>
<reference evidence="8 9" key="1">
    <citation type="submission" date="2019-11" db="EMBL/GenBank/DDBJ databases">
        <title>Draft genome sequences of five Paenibacillus species of dairy origin.</title>
        <authorList>
            <person name="Olajide A.M."/>
            <person name="Chen S."/>
            <person name="Lapointe G."/>
        </authorList>
    </citation>
    <scope>NUCLEOTIDE SEQUENCE [LARGE SCALE GENOMIC DNA]</scope>
    <source>
        <strain evidence="8 9">2CS3</strain>
    </source>
</reference>
<dbReference type="SUPFAM" id="SSF53335">
    <property type="entry name" value="S-adenosyl-L-methionine-dependent methyltransferases"/>
    <property type="match status" value="1"/>
</dbReference>
<dbReference type="Gene3D" id="3.30.950.10">
    <property type="entry name" value="Methyltransferase, Cobalt-precorrin-4 Transmethylase, Domain 2"/>
    <property type="match status" value="1"/>
</dbReference>